<reference evidence="14 15" key="1">
    <citation type="journal article" date="2015" name="Microbiome">
        <title>Genomic resolution of linkages in carbon, nitrogen, and sulfur cycling among widespread estuary sediment bacteria.</title>
        <authorList>
            <person name="Baker B.J."/>
            <person name="Lazar C.S."/>
            <person name="Teske A.P."/>
            <person name="Dick G.J."/>
        </authorList>
    </citation>
    <scope>NUCLEOTIDE SEQUENCE [LARGE SCALE GENOMIC DNA]</scope>
    <source>
        <strain evidence="14">DG_56</strain>
    </source>
</reference>
<dbReference type="Pfam" id="PF02843">
    <property type="entry name" value="GARS_C"/>
    <property type="match status" value="1"/>
</dbReference>
<comment type="similarity">
    <text evidence="9">Belongs to the GARS family.</text>
</comment>
<evidence type="ECO:0000256" key="7">
    <source>
        <dbReference type="ARBA" id="ARBA00022755"/>
    </source>
</evidence>
<name>A0A0S7XN80_9BACT</name>
<comment type="pathway">
    <text evidence="3">Purine metabolism; IMP biosynthesis via de novo pathway; N(1)-(5-phospho-D-ribosyl)glycinamide from 5-phospho-alpha-D-ribose 1-diphosphate: step 2/2.</text>
</comment>
<protein>
    <recommendedName>
        <fullName evidence="4">phosphoribosylamine--glycine ligase</fullName>
        <ecNumber evidence="4">6.3.4.13</ecNumber>
    </recommendedName>
    <alternativeName>
        <fullName evidence="10">Glycinamide ribonucleotide synthetase</fullName>
    </alternativeName>
    <alternativeName>
        <fullName evidence="11">Phosphoribosylglycinamide synthetase</fullName>
    </alternativeName>
</protein>
<dbReference type="InterPro" id="IPR020559">
    <property type="entry name" value="PRibGlycinamide_synth_CS"/>
</dbReference>
<dbReference type="Proteomes" id="UP000052020">
    <property type="component" value="Unassembled WGS sequence"/>
</dbReference>
<dbReference type="GO" id="GO:0046872">
    <property type="term" value="F:metal ion binding"/>
    <property type="evidence" value="ECO:0007669"/>
    <property type="project" value="InterPro"/>
</dbReference>
<evidence type="ECO:0000313" key="14">
    <source>
        <dbReference type="EMBL" id="KPJ63952.1"/>
    </source>
</evidence>
<dbReference type="UniPathway" id="UPA00074">
    <property type="reaction ID" value="UER00125"/>
</dbReference>
<dbReference type="SMART" id="SM01209">
    <property type="entry name" value="GARS_A"/>
    <property type="match status" value="1"/>
</dbReference>
<keyword evidence="5 14" id="KW-0436">Ligase</keyword>
<dbReference type="FunFam" id="3.90.600.10:FF:000001">
    <property type="entry name" value="Trifunctional purine biosynthetic protein adenosine-3"/>
    <property type="match status" value="1"/>
</dbReference>
<evidence type="ECO:0000256" key="11">
    <source>
        <dbReference type="ARBA" id="ARBA00042864"/>
    </source>
</evidence>
<dbReference type="GO" id="GO:0009113">
    <property type="term" value="P:purine nucleobase biosynthetic process"/>
    <property type="evidence" value="ECO:0007669"/>
    <property type="project" value="InterPro"/>
</dbReference>
<evidence type="ECO:0000256" key="10">
    <source>
        <dbReference type="ARBA" id="ARBA00042242"/>
    </source>
</evidence>
<evidence type="ECO:0000256" key="9">
    <source>
        <dbReference type="ARBA" id="ARBA00038345"/>
    </source>
</evidence>
<sequence>CYSPVPMLTNDLYERAVTEIIEPTAAAMRAEGRPYQGVLYAGLVMTHAGLKVLEFNCRFGDPESQVVLPRMESDLVELLDSAVDGRLHEAECRWSDRVAVCVVVASGGYPGDYEKGKPIAGLGDAAAMDQVMVFHAGTRRVADQIVTAGGRVLGVTALGETYREAAERAYRAVDSIRFSGAHCRRDIAYQALASEGVAA</sequence>
<dbReference type="InterPro" id="IPR037123">
    <property type="entry name" value="PRibGlycinamide_synth_C_sf"/>
</dbReference>
<dbReference type="PATRIC" id="fig|1704032.3.peg.332"/>
<dbReference type="Gene3D" id="3.90.600.10">
    <property type="entry name" value="Phosphoribosylglycinamide synthetase, C-terminal domain"/>
    <property type="match status" value="1"/>
</dbReference>
<dbReference type="Pfam" id="PF01071">
    <property type="entry name" value="GARS_A"/>
    <property type="match status" value="1"/>
</dbReference>
<dbReference type="InterPro" id="IPR000115">
    <property type="entry name" value="PRibGlycinamide_synth"/>
</dbReference>
<dbReference type="AlphaFoldDB" id="A0A0S7XN80"/>
<evidence type="ECO:0000256" key="4">
    <source>
        <dbReference type="ARBA" id="ARBA00013255"/>
    </source>
</evidence>
<dbReference type="GO" id="GO:0006189">
    <property type="term" value="P:'de novo' IMP biosynthetic process"/>
    <property type="evidence" value="ECO:0007669"/>
    <property type="project" value="UniProtKB-UniPathway"/>
</dbReference>
<dbReference type="Gene3D" id="3.30.470.20">
    <property type="entry name" value="ATP-grasp fold, B domain"/>
    <property type="match status" value="1"/>
</dbReference>
<comment type="cofactor">
    <cofactor evidence="1">
        <name>Mn(2+)</name>
        <dbReference type="ChEBI" id="CHEBI:29035"/>
    </cofactor>
</comment>
<keyword evidence="6 12" id="KW-0547">Nucleotide-binding</keyword>
<dbReference type="InterPro" id="IPR011054">
    <property type="entry name" value="Rudment_hybrid_motif"/>
</dbReference>
<organism evidence="14 15">
    <name type="scientific">candidate division KD3-62 bacterium DG_56</name>
    <dbReference type="NCBI Taxonomy" id="1704032"/>
    <lineage>
        <taxon>Bacteria</taxon>
        <taxon>candidate division KD3-62</taxon>
    </lineage>
</organism>
<dbReference type="PROSITE" id="PS50975">
    <property type="entry name" value="ATP_GRASP"/>
    <property type="match status" value="1"/>
</dbReference>
<gene>
    <name evidence="14" type="ORF">AMK68_02690</name>
</gene>
<feature type="non-terminal residue" evidence="14">
    <location>
        <position position="1"/>
    </location>
</feature>
<accession>A0A0S7XN80</accession>
<proteinExistence type="inferred from homology"/>
<evidence type="ECO:0000256" key="8">
    <source>
        <dbReference type="ARBA" id="ARBA00022840"/>
    </source>
</evidence>
<comment type="cofactor">
    <cofactor evidence="2">
        <name>Mg(2+)</name>
        <dbReference type="ChEBI" id="CHEBI:18420"/>
    </cofactor>
</comment>
<dbReference type="InterPro" id="IPR011761">
    <property type="entry name" value="ATP-grasp"/>
</dbReference>
<dbReference type="SUPFAM" id="SSF51246">
    <property type="entry name" value="Rudiment single hybrid motif"/>
    <property type="match status" value="1"/>
</dbReference>
<evidence type="ECO:0000256" key="2">
    <source>
        <dbReference type="ARBA" id="ARBA00001946"/>
    </source>
</evidence>
<comment type="caution">
    <text evidence="14">The sequence shown here is derived from an EMBL/GenBank/DDBJ whole genome shotgun (WGS) entry which is preliminary data.</text>
</comment>
<dbReference type="EMBL" id="LIZY01000052">
    <property type="protein sequence ID" value="KPJ63952.1"/>
    <property type="molecule type" value="Genomic_DNA"/>
</dbReference>
<dbReference type="SMART" id="SM01210">
    <property type="entry name" value="GARS_C"/>
    <property type="match status" value="1"/>
</dbReference>
<dbReference type="GO" id="GO:0005524">
    <property type="term" value="F:ATP binding"/>
    <property type="evidence" value="ECO:0007669"/>
    <property type="project" value="UniProtKB-UniRule"/>
</dbReference>
<keyword evidence="7" id="KW-0658">Purine biosynthesis</keyword>
<keyword evidence="8 12" id="KW-0067">ATP-binding</keyword>
<dbReference type="SUPFAM" id="SSF56059">
    <property type="entry name" value="Glutathione synthetase ATP-binding domain-like"/>
    <property type="match status" value="1"/>
</dbReference>
<dbReference type="EC" id="6.3.4.13" evidence="4"/>
<dbReference type="PROSITE" id="PS00184">
    <property type="entry name" value="GARS"/>
    <property type="match status" value="1"/>
</dbReference>
<dbReference type="GO" id="GO:0004637">
    <property type="term" value="F:phosphoribosylamine-glycine ligase activity"/>
    <property type="evidence" value="ECO:0007669"/>
    <property type="project" value="UniProtKB-EC"/>
</dbReference>
<evidence type="ECO:0000259" key="13">
    <source>
        <dbReference type="PROSITE" id="PS50975"/>
    </source>
</evidence>
<dbReference type="PANTHER" id="PTHR43472">
    <property type="entry name" value="PHOSPHORIBOSYLAMINE--GLYCINE LIGASE"/>
    <property type="match status" value="1"/>
</dbReference>
<dbReference type="PANTHER" id="PTHR43472:SF1">
    <property type="entry name" value="PHOSPHORIBOSYLAMINE--GLYCINE LIGASE, CHLOROPLASTIC"/>
    <property type="match status" value="1"/>
</dbReference>
<evidence type="ECO:0000256" key="12">
    <source>
        <dbReference type="PROSITE-ProRule" id="PRU00409"/>
    </source>
</evidence>
<evidence type="ECO:0000256" key="3">
    <source>
        <dbReference type="ARBA" id="ARBA00005174"/>
    </source>
</evidence>
<evidence type="ECO:0000256" key="5">
    <source>
        <dbReference type="ARBA" id="ARBA00022598"/>
    </source>
</evidence>
<evidence type="ECO:0000256" key="6">
    <source>
        <dbReference type="ARBA" id="ARBA00022741"/>
    </source>
</evidence>
<evidence type="ECO:0000313" key="15">
    <source>
        <dbReference type="Proteomes" id="UP000052020"/>
    </source>
</evidence>
<evidence type="ECO:0000256" key="1">
    <source>
        <dbReference type="ARBA" id="ARBA00001936"/>
    </source>
</evidence>
<feature type="domain" description="ATP-grasp" evidence="13">
    <location>
        <begin position="19"/>
        <end position="84"/>
    </location>
</feature>
<dbReference type="InterPro" id="IPR020561">
    <property type="entry name" value="PRibGlycinamid_synth_ATP-grasp"/>
</dbReference>
<dbReference type="InterPro" id="IPR020560">
    <property type="entry name" value="PRibGlycinamide_synth_C-dom"/>
</dbReference>